<accession>A0AA91VGL5</accession>
<protein>
    <submittedName>
        <fullName evidence="2">Phosphoglycerate mutase</fullName>
    </submittedName>
</protein>
<evidence type="ECO:0000313" key="3">
    <source>
        <dbReference type="Proteomes" id="UP000221020"/>
    </source>
</evidence>
<feature type="transmembrane region" description="Helical" evidence="1">
    <location>
        <begin position="43"/>
        <end position="67"/>
    </location>
</feature>
<evidence type="ECO:0000256" key="1">
    <source>
        <dbReference type="SAM" id="Phobius"/>
    </source>
</evidence>
<dbReference type="RefSeq" id="WP_097896986.1">
    <property type="nucleotide sequence ID" value="NZ_NVOR01000003.1"/>
</dbReference>
<keyword evidence="1" id="KW-0472">Membrane</keyword>
<feature type="transmembrane region" description="Helical" evidence="1">
    <location>
        <begin position="87"/>
        <end position="106"/>
    </location>
</feature>
<sequence>MKWLIYFIGMIIWGYINGFFSSDKTANPWIKDDEREQKIKHKAIIASWSGIFMFCIISLFNKLLGLGGGEKSPYLPDPFATILKENVELQVLIILFIMYGVFYLYYRKKLSA</sequence>
<reference evidence="2 3" key="1">
    <citation type="submission" date="2017-09" db="EMBL/GenBank/DDBJ databases">
        <title>Large-scale bioinformatics analysis of Bacillus genomes uncovers conserved roles of natural products in bacterial physiology.</title>
        <authorList>
            <consortium name="Agbiome Team Llc"/>
            <person name="Bleich R.M."/>
            <person name="Grubbs K.J."/>
            <person name="Santa Maria K.C."/>
            <person name="Allen S.E."/>
            <person name="Farag S."/>
            <person name="Shank E.A."/>
            <person name="Bowers A."/>
        </authorList>
    </citation>
    <scope>NUCLEOTIDE SEQUENCE [LARGE SCALE GENOMIC DNA]</scope>
    <source>
        <strain evidence="2 3">AFS092012</strain>
    </source>
</reference>
<keyword evidence="1" id="KW-1133">Transmembrane helix</keyword>
<dbReference type="EMBL" id="NVOR01000003">
    <property type="protein sequence ID" value="PED84547.1"/>
    <property type="molecule type" value="Genomic_DNA"/>
</dbReference>
<comment type="caution">
    <text evidence="2">The sequence shown here is derived from an EMBL/GenBank/DDBJ whole genome shotgun (WGS) entry which is preliminary data.</text>
</comment>
<feature type="transmembrane region" description="Helical" evidence="1">
    <location>
        <begin position="6"/>
        <end position="22"/>
    </location>
</feature>
<proteinExistence type="predicted"/>
<keyword evidence="1" id="KW-0812">Transmembrane</keyword>
<dbReference type="AlphaFoldDB" id="A0AA91VGL5"/>
<evidence type="ECO:0000313" key="2">
    <source>
        <dbReference type="EMBL" id="PED84547.1"/>
    </source>
</evidence>
<organism evidence="2 3">
    <name type="scientific">Bacillus pseudomycoides</name>
    <dbReference type="NCBI Taxonomy" id="64104"/>
    <lineage>
        <taxon>Bacteria</taxon>
        <taxon>Bacillati</taxon>
        <taxon>Bacillota</taxon>
        <taxon>Bacilli</taxon>
        <taxon>Bacillales</taxon>
        <taxon>Bacillaceae</taxon>
        <taxon>Bacillus</taxon>
        <taxon>Bacillus cereus group</taxon>
    </lineage>
</organism>
<name>A0AA91VGL5_9BACI</name>
<gene>
    <name evidence="2" type="ORF">CON65_00125</name>
</gene>
<dbReference type="Proteomes" id="UP000221020">
    <property type="component" value="Unassembled WGS sequence"/>
</dbReference>